<feature type="domain" description="Cyclin-like" evidence="2">
    <location>
        <begin position="57"/>
        <end position="145"/>
    </location>
</feature>
<dbReference type="SUPFAM" id="SSF47954">
    <property type="entry name" value="Cyclin-like"/>
    <property type="match status" value="2"/>
</dbReference>
<dbReference type="InterPro" id="IPR013763">
    <property type="entry name" value="Cyclin-like_dom"/>
</dbReference>
<dbReference type="AlphaFoldDB" id="A0AB34K816"/>
<sequence length="280" mass="32274">MASSSSSPPAKRYLEFQDSTHSAHWLLSPAEVAEADMRHSFSADPVDVFKAKLLYTQYLTALGRRARVRQRAVATAIVYFRRFYYKYSFLEHDPLLIAPTALWVASKVEECSMQAKMLVGHLAHLDMENSYQVHHLLDAEFHLIEALRFDLVVYQPYLPLTEYLAHPALCEIIEASSHENFRQTAWFLLNDCFRTDLVLCHPPHTIAQACIHMAGTLLGLPSSKWLYRIDIDTQQVEEVTMTLVRMYDYCSTMADRELQEVHAELTSIQWGARRPPRRAN</sequence>
<feature type="domain" description="Cyclin-like" evidence="2">
    <location>
        <begin position="170"/>
        <end position="245"/>
    </location>
</feature>
<name>A0AB34K816_PRYPA</name>
<dbReference type="EMBL" id="JBGBPQ010000002">
    <property type="protein sequence ID" value="KAL1528820.1"/>
    <property type="molecule type" value="Genomic_DNA"/>
</dbReference>
<dbReference type="PANTHER" id="PTHR10026">
    <property type="entry name" value="CYCLIN"/>
    <property type="match status" value="1"/>
</dbReference>
<dbReference type="InterPro" id="IPR006671">
    <property type="entry name" value="Cyclin_N"/>
</dbReference>
<keyword evidence="4" id="KW-1185">Reference proteome</keyword>
<dbReference type="GO" id="GO:0006357">
    <property type="term" value="P:regulation of transcription by RNA polymerase II"/>
    <property type="evidence" value="ECO:0007669"/>
    <property type="project" value="InterPro"/>
</dbReference>
<reference evidence="3 4" key="1">
    <citation type="journal article" date="2024" name="Science">
        <title>Giant polyketide synthase enzymes in the biosynthesis of giant marine polyether toxins.</title>
        <authorList>
            <person name="Fallon T.R."/>
            <person name="Shende V.V."/>
            <person name="Wierzbicki I.H."/>
            <person name="Pendleton A.L."/>
            <person name="Watervoot N.F."/>
            <person name="Auber R.P."/>
            <person name="Gonzalez D.J."/>
            <person name="Wisecaver J.H."/>
            <person name="Moore B.S."/>
        </authorList>
    </citation>
    <scope>NUCLEOTIDE SEQUENCE [LARGE SCALE GENOMIC DNA]</scope>
    <source>
        <strain evidence="3 4">12B1</strain>
    </source>
</reference>
<dbReference type="InterPro" id="IPR043198">
    <property type="entry name" value="Cyclin/Ssn8"/>
</dbReference>
<dbReference type="Proteomes" id="UP001515480">
    <property type="component" value="Unassembled WGS sequence"/>
</dbReference>
<organism evidence="3 4">
    <name type="scientific">Prymnesium parvum</name>
    <name type="common">Toxic golden alga</name>
    <dbReference type="NCBI Taxonomy" id="97485"/>
    <lineage>
        <taxon>Eukaryota</taxon>
        <taxon>Haptista</taxon>
        <taxon>Haptophyta</taxon>
        <taxon>Prymnesiophyceae</taxon>
        <taxon>Prymnesiales</taxon>
        <taxon>Prymnesiaceae</taxon>
        <taxon>Prymnesium</taxon>
    </lineage>
</organism>
<protein>
    <recommendedName>
        <fullName evidence="2">Cyclin-like domain-containing protein</fullName>
    </recommendedName>
</protein>
<evidence type="ECO:0000313" key="4">
    <source>
        <dbReference type="Proteomes" id="UP001515480"/>
    </source>
</evidence>
<dbReference type="Gene3D" id="1.10.472.10">
    <property type="entry name" value="Cyclin-like"/>
    <property type="match status" value="2"/>
</dbReference>
<evidence type="ECO:0000259" key="2">
    <source>
        <dbReference type="SMART" id="SM00385"/>
    </source>
</evidence>
<dbReference type="GO" id="GO:0016538">
    <property type="term" value="F:cyclin-dependent protein serine/threonine kinase regulator activity"/>
    <property type="evidence" value="ECO:0007669"/>
    <property type="project" value="InterPro"/>
</dbReference>
<accession>A0AB34K816</accession>
<comment type="similarity">
    <text evidence="1">Belongs to the cyclin family.</text>
</comment>
<dbReference type="PIRSF" id="PIRSF028758">
    <property type="entry name" value="Cyclin, C/H/G types"/>
    <property type="match status" value="1"/>
</dbReference>
<gene>
    <name evidence="3" type="ORF">AB1Y20_010143</name>
</gene>
<dbReference type="Pfam" id="PF00134">
    <property type="entry name" value="Cyclin_N"/>
    <property type="match status" value="1"/>
</dbReference>
<keyword evidence="1" id="KW-0195">Cyclin</keyword>
<evidence type="ECO:0000256" key="1">
    <source>
        <dbReference type="RuleBase" id="RU000383"/>
    </source>
</evidence>
<dbReference type="SMART" id="SM00385">
    <property type="entry name" value="CYCLIN"/>
    <property type="match status" value="2"/>
</dbReference>
<evidence type="ECO:0000313" key="3">
    <source>
        <dbReference type="EMBL" id="KAL1528820.1"/>
    </source>
</evidence>
<proteinExistence type="inferred from homology"/>
<dbReference type="InterPro" id="IPR036915">
    <property type="entry name" value="Cyclin-like_sf"/>
</dbReference>
<comment type="caution">
    <text evidence="3">The sequence shown here is derived from an EMBL/GenBank/DDBJ whole genome shotgun (WGS) entry which is preliminary data.</text>
</comment>